<proteinExistence type="predicted"/>
<accession>A0A9Q0KAM0</accession>
<dbReference type="Proteomes" id="UP001141806">
    <property type="component" value="Unassembled WGS sequence"/>
</dbReference>
<reference evidence="1" key="1">
    <citation type="journal article" date="2023" name="Plant J.">
        <title>The genome of the king protea, Protea cynaroides.</title>
        <authorList>
            <person name="Chang J."/>
            <person name="Duong T.A."/>
            <person name="Schoeman C."/>
            <person name="Ma X."/>
            <person name="Roodt D."/>
            <person name="Barker N."/>
            <person name="Li Z."/>
            <person name="Van de Peer Y."/>
            <person name="Mizrachi E."/>
        </authorList>
    </citation>
    <scope>NUCLEOTIDE SEQUENCE</scope>
    <source>
        <tissue evidence="1">Young leaves</tissue>
    </source>
</reference>
<dbReference type="AlphaFoldDB" id="A0A9Q0KAM0"/>
<comment type="caution">
    <text evidence="1">The sequence shown here is derived from an EMBL/GenBank/DDBJ whole genome shotgun (WGS) entry which is preliminary data.</text>
</comment>
<sequence length="157" mass="16874">MSDIPHGVPPTDIGSPTVVMPNNIAETPTVAPTIPIPTVVMPHNMAESPTVAPTVPSTEAPTIIHPTLPHEIVPIPITTAPTVTASNELVIRRSSWPHRPNVHLRDYICGTIIQQGPSFPSSGTVHPIEKHISFHNSCYKALLSILYSEGAENLYTS</sequence>
<protein>
    <submittedName>
        <fullName evidence="1">Uncharacterized protein</fullName>
    </submittedName>
</protein>
<evidence type="ECO:0000313" key="1">
    <source>
        <dbReference type="EMBL" id="KAJ4966986.1"/>
    </source>
</evidence>
<gene>
    <name evidence="1" type="ORF">NE237_018835</name>
</gene>
<dbReference type="EMBL" id="JAMYWD010000007">
    <property type="protein sequence ID" value="KAJ4966986.1"/>
    <property type="molecule type" value="Genomic_DNA"/>
</dbReference>
<keyword evidence="2" id="KW-1185">Reference proteome</keyword>
<evidence type="ECO:0000313" key="2">
    <source>
        <dbReference type="Proteomes" id="UP001141806"/>
    </source>
</evidence>
<organism evidence="1 2">
    <name type="scientific">Protea cynaroides</name>
    <dbReference type="NCBI Taxonomy" id="273540"/>
    <lineage>
        <taxon>Eukaryota</taxon>
        <taxon>Viridiplantae</taxon>
        <taxon>Streptophyta</taxon>
        <taxon>Embryophyta</taxon>
        <taxon>Tracheophyta</taxon>
        <taxon>Spermatophyta</taxon>
        <taxon>Magnoliopsida</taxon>
        <taxon>Proteales</taxon>
        <taxon>Proteaceae</taxon>
        <taxon>Protea</taxon>
    </lineage>
</organism>
<name>A0A9Q0KAM0_9MAGN</name>